<dbReference type="PANTHER" id="PTHR48081">
    <property type="entry name" value="AB HYDROLASE SUPERFAMILY PROTEIN C4A8.06C"/>
    <property type="match status" value="1"/>
</dbReference>
<dbReference type="InterPro" id="IPR050300">
    <property type="entry name" value="GDXG_lipolytic_enzyme"/>
</dbReference>
<dbReference type="Pfam" id="PF07859">
    <property type="entry name" value="Abhydrolase_3"/>
    <property type="match status" value="1"/>
</dbReference>
<dbReference type="SUPFAM" id="SSF53474">
    <property type="entry name" value="alpha/beta-Hydrolases"/>
    <property type="match status" value="1"/>
</dbReference>
<keyword evidence="4" id="KW-1185">Reference proteome</keyword>
<sequence length="303" mass="32219">MSGLLDRIRLAGRPPFHTMTPEAARKAYAQGAEVLDLPRAPLARVQDLEIRADDGTALAARLYAPSQECLPILLYLHGGGFVIGGLETHDSLCRQLALRSGAAVVSLDYRLAPEHPFPTAVEDSFAALRWLSAEGAAGLGLDGRRLGVGGDSAGGTLSAVCAILARDAGLPLALQLLLTPGTSAHGDFPSRHLFANGFLLDAAGIDWFFNHYVTKHQRQDWRFAPLEAADLEGVAPATVILAECDPLADEGVAYADKLRSAGVAVELEIFRGLTHDFIKMGRFIKEAETAQALAGAAMRKAFA</sequence>
<keyword evidence="1 3" id="KW-0378">Hydrolase</keyword>
<evidence type="ECO:0000313" key="4">
    <source>
        <dbReference type="Proteomes" id="UP000672097"/>
    </source>
</evidence>
<name>A0ABS5DU72_9BURK</name>
<dbReference type="PANTHER" id="PTHR48081:SF8">
    <property type="entry name" value="ALPHA_BETA HYDROLASE FOLD-3 DOMAIN-CONTAINING PROTEIN-RELATED"/>
    <property type="match status" value="1"/>
</dbReference>
<evidence type="ECO:0000313" key="3">
    <source>
        <dbReference type="EMBL" id="MBQ0934690.1"/>
    </source>
</evidence>
<dbReference type="Gene3D" id="3.40.50.1820">
    <property type="entry name" value="alpha/beta hydrolase"/>
    <property type="match status" value="1"/>
</dbReference>
<accession>A0ABS5DU72</accession>
<dbReference type="InterPro" id="IPR029058">
    <property type="entry name" value="AB_hydrolase_fold"/>
</dbReference>
<gene>
    <name evidence="3" type="ORF">KAK11_05045</name>
</gene>
<dbReference type="RefSeq" id="WP_210807912.1">
    <property type="nucleotide sequence ID" value="NZ_JAGQDG010000002.1"/>
</dbReference>
<proteinExistence type="predicted"/>
<comment type="caution">
    <text evidence="3">The sequence shown here is derived from an EMBL/GenBank/DDBJ whole genome shotgun (WGS) entry which is preliminary data.</text>
</comment>
<evidence type="ECO:0000256" key="1">
    <source>
        <dbReference type="ARBA" id="ARBA00022801"/>
    </source>
</evidence>
<feature type="domain" description="Alpha/beta hydrolase fold-3" evidence="2">
    <location>
        <begin position="73"/>
        <end position="278"/>
    </location>
</feature>
<organism evidence="3 4">
    <name type="scientific">Ideonella paludis</name>
    <dbReference type="NCBI Taxonomy" id="1233411"/>
    <lineage>
        <taxon>Bacteria</taxon>
        <taxon>Pseudomonadati</taxon>
        <taxon>Pseudomonadota</taxon>
        <taxon>Betaproteobacteria</taxon>
        <taxon>Burkholderiales</taxon>
        <taxon>Sphaerotilaceae</taxon>
        <taxon>Ideonella</taxon>
    </lineage>
</organism>
<dbReference type="GO" id="GO:0016787">
    <property type="term" value="F:hydrolase activity"/>
    <property type="evidence" value="ECO:0007669"/>
    <property type="project" value="UniProtKB-KW"/>
</dbReference>
<reference evidence="3 4" key="1">
    <citation type="submission" date="2021-04" db="EMBL/GenBank/DDBJ databases">
        <title>The genome sequence of type strain Ideonella paludis KCTC 32238.</title>
        <authorList>
            <person name="Liu Y."/>
        </authorList>
    </citation>
    <scope>NUCLEOTIDE SEQUENCE [LARGE SCALE GENOMIC DNA]</scope>
    <source>
        <strain evidence="3 4">KCTC 32238</strain>
    </source>
</reference>
<evidence type="ECO:0000259" key="2">
    <source>
        <dbReference type="Pfam" id="PF07859"/>
    </source>
</evidence>
<protein>
    <submittedName>
        <fullName evidence="3">Alpha/beta hydrolase</fullName>
    </submittedName>
</protein>
<dbReference type="Proteomes" id="UP000672097">
    <property type="component" value="Unassembled WGS sequence"/>
</dbReference>
<dbReference type="EMBL" id="JAGQDG010000002">
    <property type="protein sequence ID" value="MBQ0934690.1"/>
    <property type="molecule type" value="Genomic_DNA"/>
</dbReference>
<dbReference type="InterPro" id="IPR013094">
    <property type="entry name" value="AB_hydrolase_3"/>
</dbReference>